<dbReference type="Proteomes" id="UP000807716">
    <property type="component" value="Unassembled WGS sequence"/>
</dbReference>
<dbReference type="OrthoDB" id="419631at2759"/>
<feature type="coiled-coil region" evidence="1">
    <location>
        <begin position="173"/>
        <end position="207"/>
    </location>
</feature>
<feature type="compositionally biased region" description="Low complexity" evidence="2">
    <location>
        <begin position="99"/>
        <end position="108"/>
    </location>
</feature>
<keyword evidence="1" id="KW-0175">Coiled coil</keyword>
<name>A0A9P6Q193_9FUNG</name>
<evidence type="ECO:0000256" key="1">
    <source>
        <dbReference type="SAM" id="Coils"/>
    </source>
</evidence>
<feature type="region of interest" description="Disordered" evidence="2">
    <location>
        <begin position="1"/>
        <end position="26"/>
    </location>
</feature>
<evidence type="ECO:0000313" key="3">
    <source>
        <dbReference type="EMBL" id="KAG0256402.1"/>
    </source>
</evidence>
<evidence type="ECO:0008006" key="5">
    <source>
        <dbReference type="Google" id="ProtNLM"/>
    </source>
</evidence>
<gene>
    <name evidence="3" type="ORF">DFQ27_005758</name>
</gene>
<dbReference type="Gene3D" id="1.10.287.1490">
    <property type="match status" value="1"/>
</dbReference>
<protein>
    <recommendedName>
        <fullName evidence="5">Hyaluronan-mediated motility receptor C-terminal domain-containing protein</fullName>
    </recommendedName>
</protein>
<feature type="compositionally biased region" description="Basic and acidic residues" evidence="2">
    <location>
        <begin position="1"/>
        <end position="10"/>
    </location>
</feature>
<evidence type="ECO:0000313" key="4">
    <source>
        <dbReference type="Proteomes" id="UP000807716"/>
    </source>
</evidence>
<proteinExistence type="predicted"/>
<reference evidence="3" key="1">
    <citation type="journal article" date="2020" name="Fungal Divers.">
        <title>Resolving the Mortierellaceae phylogeny through synthesis of multi-gene phylogenetics and phylogenomics.</title>
        <authorList>
            <person name="Vandepol N."/>
            <person name="Liber J."/>
            <person name="Desiro A."/>
            <person name="Na H."/>
            <person name="Kennedy M."/>
            <person name="Barry K."/>
            <person name="Grigoriev I.V."/>
            <person name="Miller A.N."/>
            <person name="O'Donnell K."/>
            <person name="Stajich J.E."/>
            <person name="Bonito G."/>
        </authorList>
    </citation>
    <scope>NUCLEOTIDE SEQUENCE</scope>
    <source>
        <strain evidence="3">BC1065</strain>
    </source>
</reference>
<feature type="coiled-coil region" evidence="1">
    <location>
        <begin position="341"/>
        <end position="609"/>
    </location>
</feature>
<evidence type="ECO:0000256" key="2">
    <source>
        <dbReference type="SAM" id="MobiDB-lite"/>
    </source>
</evidence>
<sequence length="1028" mass="117742">MFSRSERFVEKLNSTPGPGHYDVKLQDDDPYKRFGFLAKTKRFHAEQAELQGGANNSPYNRVALSVSLPSLGMTHSNMSSSSCPYGVPNTPDSLISRDSPTTGGSTTPESISLASGGGGTGVLNGGVGPGTSPNSRPFALGGIGGRRLSSTSSNSTPWSSRASRSSESLGTTMRAEERLKKELTEMAERLERARAVHQKELDGMIEKQKKIEALYQKTLKEKTTLQAQLVTKDSELADLDAKHSNLKSRLDKAEKTTNAVADKAQKTAHLQKRVDELDRANNRLKQALQEQQQQADKLSQQLEAERRRWHETSQDHAAQVAQLETKITQFGLSETELGQMVRELQECLAAHREKIATLEQSLEESETEARRQREQLIKDHQQHCEELERQHKTALEALEQEHQSAIETLERDHAATLATHATDMDQQRQVNHRLRQELTEATTREQDLHATQERLQEELDEVRRHYNEQADKSAQDRIQYTRDRHNFESSAGKLMNELAQNRDELVKVQNERSALELQLQQRDKTISELETQVTTLRTREHGLVAEAEQHKEQYATLQADFETLQKEADERGETAKAQAHEIETLLLSNAELKRTLEQRQEEKLQHEAEWQAKIEQAQQDIVPVRTSLDAARAEVDSLQTHLAGQSTEFMALKGAIQEIHRVAKMADERDTEMGWKEQVAEIIDILRQLQSERRIFDQTLLEIQMKHEVLAATYQQLQQILEAKQELLDMTQREHEEEQRKRQSIFGHEYAQLLKKMEMLEDEIRKLRGQVDFLEAENIGKVAIVKALQDEYDYQEKIIRDLSQADDATGEISRLEEELRALTNHTREMDEWVKAVKADAEKYREAYLKADVAREQTLLDMGRLHEQIADLESSKQTLEMHVQSDVSLLLRKHQLSPEEISRLAKVSNDPNQQQNLKQKIKQVAQLKEENVDLKKKQISLANHRDQLRLKCLRIERELETLKDATAGIPPTTIAQMVKRRQQKLDEHRNQTQQKQAQDKHNRSPVPTTSSLYVQFNRAVLEQREEGKI</sequence>
<feature type="region of interest" description="Disordered" evidence="2">
    <location>
        <begin position="979"/>
        <end position="1011"/>
    </location>
</feature>
<accession>A0A9P6Q193</accession>
<feature type="compositionally biased region" description="Low complexity" evidence="2">
    <location>
        <begin position="146"/>
        <end position="168"/>
    </location>
</feature>
<dbReference type="EMBL" id="JAAAJB010000412">
    <property type="protein sequence ID" value="KAG0256402.1"/>
    <property type="molecule type" value="Genomic_DNA"/>
</dbReference>
<comment type="caution">
    <text evidence="3">The sequence shown here is derived from an EMBL/GenBank/DDBJ whole genome shotgun (WGS) entry which is preliminary data.</text>
</comment>
<feature type="coiled-coil region" evidence="1">
    <location>
        <begin position="236"/>
        <end position="308"/>
    </location>
</feature>
<keyword evidence="4" id="KW-1185">Reference proteome</keyword>
<feature type="compositionally biased region" description="Gly residues" evidence="2">
    <location>
        <begin position="115"/>
        <end position="129"/>
    </location>
</feature>
<feature type="coiled-coil region" evidence="1">
    <location>
        <begin position="714"/>
        <end position="825"/>
    </location>
</feature>
<organism evidence="3 4">
    <name type="scientific">Actinomortierella ambigua</name>
    <dbReference type="NCBI Taxonomy" id="1343610"/>
    <lineage>
        <taxon>Eukaryota</taxon>
        <taxon>Fungi</taxon>
        <taxon>Fungi incertae sedis</taxon>
        <taxon>Mucoromycota</taxon>
        <taxon>Mortierellomycotina</taxon>
        <taxon>Mortierellomycetes</taxon>
        <taxon>Mortierellales</taxon>
        <taxon>Mortierellaceae</taxon>
        <taxon>Actinomortierella</taxon>
    </lineage>
</organism>
<feature type="region of interest" description="Disordered" evidence="2">
    <location>
        <begin position="75"/>
        <end position="173"/>
    </location>
</feature>
<dbReference type="AlphaFoldDB" id="A0A9P6Q193"/>